<evidence type="ECO:0000256" key="3">
    <source>
        <dbReference type="ARBA" id="ARBA00022729"/>
    </source>
</evidence>
<dbReference type="PANTHER" id="PTHR46471:SF4">
    <property type="entry name" value="CHITIN DEACETYLASE"/>
    <property type="match status" value="1"/>
</dbReference>
<dbReference type="GO" id="GO:0016810">
    <property type="term" value="F:hydrolase activity, acting on carbon-nitrogen (but not peptide) bonds"/>
    <property type="evidence" value="ECO:0007669"/>
    <property type="project" value="InterPro"/>
</dbReference>
<reference evidence="8" key="1">
    <citation type="submission" date="2023-01" db="EMBL/GenBank/DDBJ databases">
        <authorList>
            <person name="Piombo E."/>
        </authorList>
    </citation>
    <scope>NUCLEOTIDE SEQUENCE</scope>
</reference>
<evidence type="ECO:0000256" key="4">
    <source>
        <dbReference type="ARBA" id="ARBA00022801"/>
    </source>
</evidence>
<evidence type="ECO:0000313" key="9">
    <source>
        <dbReference type="Proteomes" id="UP001160390"/>
    </source>
</evidence>
<dbReference type="GO" id="GO:0046872">
    <property type="term" value="F:metal ion binding"/>
    <property type="evidence" value="ECO:0007669"/>
    <property type="project" value="UniProtKB-KW"/>
</dbReference>
<dbReference type="InterPro" id="IPR011330">
    <property type="entry name" value="Glyco_hydro/deAcase_b/a-brl"/>
</dbReference>
<evidence type="ECO:0000256" key="6">
    <source>
        <dbReference type="ARBA" id="ARBA00023285"/>
    </source>
</evidence>
<dbReference type="InterPro" id="IPR002509">
    <property type="entry name" value="NODB_dom"/>
</dbReference>
<dbReference type="EMBL" id="CABFNP030001261">
    <property type="protein sequence ID" value="CAI6095107.1"/>
    <property type="molecule type" value="Genomic_DNA"/>
</dbReference>
<evidence type="ECO:0000259" key="7">
    <source>
        <dbReference type="PROSITE" id="PS51677"/>
    </source>
</evidence>
<keyword evidence="2" id="KW-0479">Metal-binding</keyword>
<feature type="domain" description="NodB homology" evidence="7">
    <location>
        <begin position="13"/>
        <end position="209"/>
    </location>
</feature>
<name>A0AA35MDE0_9HYPO</name>
<dbReference type="SUPFAM" id="SSF88713">
    <property type="entry name" value="Glycoside hydrolase/deacetylase"/>
    <property type="match status" value="1"/>
</dbReference>
<proteinExistence type="predicted"/>
<keyword evidence="6" id="KW-0170">Cobalt</keyword>
<dbReference type="CDD" id="cd10951">
    <property type="entry name" value="CE4_ClCDA_like"/>
    <property type="match status" value="1"/>
</dbReference>
<dbReference type="Pfam" id="PF01522">
    <property type="entry name" value="Polysacc_deac_1"/>
    <property type="match status" value="1"/>
</dbReference>
<keyword evidence="4" id="KW-0378">Hydrolase</keyword>
<dbReference type="Gene3D" id="3.20.20.370">
    <property type="entry name" value="Glycoside hydrolase/deacetylase"/>
    <property type="match status" value="1"/>
</dbReference>
<accession>A0AA35MDE0</accession>
<gene>
    <name evidence="8" type="ORF">CCHLO57077_00007756</name>
</gene>
<evidence type="ECO:0000256" key="5">
    <source>
        <dbReference type="ARBA" id="ARBA00023277"/>
    </source>
</evidence>
<protein>
    <recommendedName>
        <fullName evidence="7">NodB homology domain-containing protein</fullName>
    </recommendedName>
</protein>
<comment type="caution">
    <text evidence="8">The sequence shown here is derived from an EMBL/GenBank/DDBJ whole genome shotgun (WGS) entry which is preliminary data.</text>
</comment>
<keyword evidence="3" id="KW-0732">Signal</keyword>
<keyword evidence="9" id="KW-1185">Reference proteome</keyword>
<dbReference type="Proteomes" id="UP001160390">
    <property type="component" value="Unassembled WGS sequence"/>
</dbReference>
<keyword evidence="5" id="KW-0119">Carbohydrate metabolism</keyword>
<evidence type="ECO:0000256" key="1">
    <source>
        <dbReference type="ARBA" id="ARBA00001941"/>
    </source>
</evidence>
<dbReference type="AlphaFoldDB" id="A0AA35MDE0"/>
<comment type="cofactor">
    <cofactor evidence="1">
        <name>Co(2+)</name>
        <dbReference type="ChEBI" id="CHEBI:48828"/>
    </cofactor>
</comment>
<organism evidence="8 9">
    <name type="scientific">Clonostachys chloroleuca</name>
    <dbReference type="NCBI Taxonomy" id="1926264"/>
    <lineage>
        <taxon>Eukaryota</taxon>
        <taxon>Fungi</taxon>
        <taxon>Dikarya</taxon>
        <taxon>Ascomycota</taxon>
        <taxon>Pezizomycotina</taxon>
        <taxon>Sordariomycetes</taxon>
        <taxon>Hypocreomycetidae</taxon>
        <taxon>Hypocreales</taxon>
        <taxon>Bionectriaceae</taxon>
        <taxon>Clonostachys</taxon>
    </lineage>
</organism>
<evidence type="ECO:0000313" key="8">
    <source>
        <dbReference type="EMBL" id="CAI6095107.1"/>
    </source>
</evidence>
<evidence type="ECO:0000256" key="2">
    <source>
        <dbReference type="ARBA" id="ARBA00022723"/>
    </source>
</evidence>
<sequence length="229" mass="26101">MLDVYITNCSEPGTLALTFDDGPYNYTDHVLDVLKQQQVKATFFIVGNNLGKGQIDDESTGWPKVLRRMHADGHQLASHSWTHQNLSAATEEVRSQQIIYNEMAFRNIFGWFPKYIRPPYGTCSRVSGCLDYVTKLGYHVINYNIDTQDYQHDSASEIQLSKNIFSNNVSLDAKVHNYIAMSHDTHQQTAYNFTTFMLKTLKERGYRAVTVGDCLGDPPNNWYVNASRA</sequence>
<dbReference type="GO" id="GO:0005975">
    <property type="term" value="P:carbohydrate metabolic process"/>
    <property type="evidence" value="ECO:0007669"/>
    <property type="project" value="InterPro"/>
</dbReference>
<dbReference type="PROSITE" id="PS51677">
    <property type="entry name" value="NODB"/>
    <property type="match status" value="1"/>
</dbReference>
<dbReference type="PANTHER" id="PTHR46471">
    <property type="entry name" value="CHITIN DEACETYLASE"/>
    <property type="match status" value="1"/>
</dbReference>